<reference evidence="3" key="1">
    <citation type="submission" date="2017-02" db="EMBL/GenBank/DDBJ databases">
        <authorList>
            <person name="Varghese N."/>
            <person name="Submissions S."/>
        </authorList>
    </citation>
    <scope>NUCLEOTIDE SEQUENCE [LARGE SCALE GENOMIC DNA]</scope>
    <source>
        <strain evidence="3">ATCC 25662</strain>
    </source>
</reference>
<evidence type="ECO:0008006" key="4">
    <source>
        <dbReference type="Google" id="ProtNLM"/>
    </source>
</evidence>
<feature type="chain" id="PRO_5038858063" description="Lipoprotein" evidence="1">
    <location>
        <begin position="20"/>
        <end position="130"/>
    </location>
</feature>
<organism evidence="2 3">
    <name type="scientific">Anaerorhabdus furcosa</name>
    <dbReference type="NCBI Taxonomy" id="118967"/>
    <lineage>
        <taxon>Bacteria</taxon>
        <taxon>Bacillati</taxon>
        <taxon>Bacillota</taxon>
        <taxon>Erysipelotrichia</taxon>
        <taxon>Erysipelotrichales</taxon>
        <taxon>Erysipelotrichaceae</taxon>
        <taxon>Anaerorhabdus</taxon>
    </lineage>
</organism>
<dbReference type="Proteomes" id="UP000243297">
    <property type="component" value="Unassembled WGS sequence"/>
</dbReference>
<dbReference type="STRING" id="118967.SAMN02745191_2201"/>
<keyword evidence="1" id="KW-0732">Signal</keyword>
<name>A0A1T4PWI9_9FIRM</name>
<dbReference type="EMBL" id="FUWY01000007">
    <property type="protein sequence ID" value="SJZ95677.1"/>
    <property type="molecule type" value="Genomic_DNA"/>
</dbReference>
<protein>
    <recommendedName>
        <fullName evidence="4">Lipoprotein</fullName>
    </recommendedName>
</protein>
<evidence type="ECO:0000313" key="2">
    <source>
        <dbReference type="EMBL" id="SJZ95677.1"/>
    </source>
</evidence>
<accession>A0A1T4PWI9</accession>
<sequence>MKKMMKILICIVLVSQLFGCESSPTNLKKVITLDIENMKVDFYVDKTDKTLKFTSDKKAYYNADDAKQELIIDKEYFIYCDSLSTDSIIYNGEIILPLDTFEWSDDESTSNIASVYVLNKNIEYQFIPNK</sequence>
<dbReference type="AlphaFoldDB" id="A0A1T4PWI9"/>
<gene>
    <name evidence="2" type="ORF">SAMN02745191_2201</name>
</gene>
<proteinExistence type="predicted"/>
<evidence type="ECO:0000313" key="3">
    <source>
        <dbReference type="Proteomes" id="UP000243297"/>
    </source>
</evidence>
<keyword evidence="3" id="KW-1185">Reference proteome</keyword>
<feature type="signal peptide" evidence="1">
    <location>
        <begin position="1"/>
        <end position="19"/>
    </location>
</feature>
<evidence type="ECO:0000256" key="1">
    <source>
        <dbReference type="SAM" id="SignalP"/>
    </source>
</evidence>
<dbReference type="RefSeq" id="WP_078712593.1">
    <property type="nucleotide sequence ID" value="NZ_FUWY01000007.1"/>
</dbReference>